<comment type="caution">
    <text evidence="2">The sequence shown here is derived from an EMBL/GenBank/DDBJ whole genome shotgun (WGS) entry which is preliminary data.</text>
</comment>
<dbReference type="AlphaFoldDB" id="A0A080ZI59"/>
<reference evidence="2 3" key="1">
    <citation type="submission" date="2013-11" db="EMBL/GenBank/DDBJ databases">
        <title>The Genome Sequence of Phytophthora parasitica P1976.</title>
        <authorList>
            <consortium name="The Broad Institute Genomics Platform"/>
            <person name="Russ C."/>
            <person name="Tyler B."/>
            <person name="Panabieres F."/>
            <person name="Shan W."/>
            <person name="Tripathy S."/>
            <person name="Grunwald N."/>
            <person name="Machado M."/>
            <person name="Johnson C.S."/>
            <person name="Walker B."/>
            <person name="Young S."/>
            <person name="Zeng Q."/>
            <person name="Gargeya S."/>
            <person name="Fitzgerald M."/>
            <person name="Haas B."/>
            <person name="Abouelleil A."/>
            <person name="Allen A.W."/>
            <person name="Alvarado L."/>
            <person name="Arachchi H.M."/>
            <person name="Berlin A.M."/>
            <person name="Chapman S.B."/>
            <person name="Gainer-Dewar J."/>
            <person name="Goldberg J."/>
            <person name="Griggs A."/>
            <person name="Gujja S."/>
            <person name="Hansen M."/>
            <person name="Howarth C."/>
            <person name="Imamovic A."/>
            <person name="Ireland A."/>
            <person name="Larimer J."/>
            <person name="McCowan C."/>
            <person name="Murphy C."/>
            <person name="Pearson M."/>
            <person name="Poon T.W."/>
            <person name="Priest M."/>
            <person name="Roberts A."/>
            <person name="Saif S."/>
            <person name="Shea T."/>
            <person name="Sisk P."/>
            <person name="Sykes S."/>
            <person name="Wortman J."/>
            <person name="Nusbaum C."/>
            <person name="Birren B."/>
        </authorList>
    </citation>
    <scope>NUCLEOTIDE SEQUENCE [LARGE SCALE GENOMIC DNA]</scope>
    <source>
        <strain evidence="2 3">P1976</strain>
    </source>
</reference>
<feature type="region of interest" description="Disordered" evidence="1">
    <location>
        <begin position="99"/>
        <end position="174"/>
    </location>
</feature>
<protein>
    <submittedName>
        <fullName evidence="2">Uncharacterized protein</fullName>
    </submittedName>
</protein>
<organism evidence="2 3">
    <name type="scientific">Phytophthora nicotianae P1976</name>
    <dbReference type="NCBI Taxonomy" id="1317066"/>
    <lineage>
        <taxon>Eukaryota</taxon>
        <taxon>Sar</taxon>
        <taxon>Stramenopiles</taxon>
        <taxon>Oomycota</taxon>
        <taxon>Peronosporomycetes</taxon>
        <taxon>Peronosporales</taxon>
        <taxon>Peronosporaceae</taxon>
        <taxon>Phytophthora</taxon>
    </lineage>
</organism>
<evidence type="ECO:0000256" key="1">
    <source>
        <dbReference type="SAM" id="MobiDB-lite"/>
    </source>
</evidence>
<gene>
    <name evidence="2" type="ORF">F444_16453</name>
</gene>
<dbReference type="OrthoDB" id="117268at2759"/>
<evidence type="ECO:0000313" key="3">
    <source>
        <dbReference type="Proteomes" id="UP000028582"/>
    </source>
</evidence>
<dbReference type="Proteomes" id="UP000028582">
    <property type="component" value="Unassembled WGS sequence"/>
</dbReference>
<feature type="compositionally biased region" description="Polar residues" evidence="1">
    <location>
        <begin position="156"/>
        <end position="174"/>
    </location>
</feature>
<evidence type="ECO:0000313" key="2">
    <source>
        <dbReference type="EMBL" id="ETO66320.1"/>
    </source>
</evidence>
<accession>A0A080ZI59</accession>
<proteinExistence type="predicted"/>
<dbReference type="EMBL" id="ANJA01003038">
    <property type="protein sequence ID" value="ETO66320.1"/>
    <property type="molecule type" value="Genomic_DNA"/>
</dbReference>
<feature type="compositionally biased region" description="Polar residues" evidence="1">
    <location>
        <begin position="107"/>
        <end position="122"/>
    </location>
</feature>
<name>A0A080ZI59_PHYNI</name>
<sequence length="256" mass="29341">MEVSAAQVFFQAHKDLFQYEKYVGNQDPFHIECTKSFLEQYREIDRDRRLVPATSERFSLLYPPTRRFSSVNLTVNPAPPVPEFVTLQATASVLENLNNPLHEPTRSHTFTSPPQRTSQYNQPRPGLRVSYDSSAAQYPNPDRSSVPKATPDRSALLQQRSPIRLSTESKQKNSTLPKLTDLLIDRETRAATTHKIWEETHKIQVLTGNNCVGRVNAASRNLPLSIRSRLHASANVSVRRERLYNLLRRDYEELSK</sequence>